<dbReference type="InterPro" id="IPR036028">
    <property type="entry name" value="SH3-like_dom_sf"/>
</dbReference>
<accession>A0A7J6JZS6</accession>
<reference evidence="1 2" key="1">
    <citation type="submission" date="2020-03" db="EMBL/GenBank/DDBJ databases">
        <title>Genome sequence of Toxoplasma gondii RH-88 strain.</title>
        <authorList>
            <person name="Lorenzi H.A."/>
            <person name="Venepally P."/>
            <person name="Rozenberg A."/>
            <person name="Sibley D."/>
        </authorList>
    </citation>
    <scope>NUCLEOTIDE SEQUENCE [LARGE SCALE GENOMIC DNA]</scope>
    <source>
        <strain evidence="1 2">RH-88</strain>
    </source>
</reference>
<sequence>MLQEHFLPTEPLSDWLVGDCSDSVTRTDTLRNSVASPHIVSDRLEELELWTTKKCVAEAVQPYKPHATHCLNVEKNEVLTILCLLSGGWTLCANSKGDIGYISSFVVPHGFQNSSGFLQAYVRTVALLKEDYSGSRFSGKAGDAVVILVTGKKWSLVRALQNPYRYGHVSTRVLRLGKT</sequence>
<keyword evidence="2" id="KW-1185">Reference proteome</keyword>
<name>A0A7J6JZS6_TOXGO</name>
<proteinExistence type="predicted"/>
<evidence type="ECO:0000313" key="1">
    <source>
        <dbReference type="EMBL" id="KAF4640020.1"/>
    </source>
</evidence>
<dbReference type="Proteomes" id="UP000557509">
    <property type="component" value="Unassembled WGS sequence"/>
</dbReference>
<organism evidence="1 2">
    <name type="scientific">Toxoplasma gondii</name>
    <dbReference type="NCBI Taxonomy" id="5811"/>
    <lineage>
        <taxon>Eukaryota</taxon>
        <taxon>Sar</taxon>
        <taxon>Alveolata</taxon>
        <taxon>Apicomplexa</taxon>
        <taxon>Conoidasida</taxon>
        <taxon>Coccidia</taxon>
        <taxon>Eucoccidiorida</taxon>
        <taxon>Eimeriorina</taxon>
        <taxon>Sarcocystidae</taxon>
        <taxon>Toxoplasma</taxon>
    </lineage>
</organism>
<dbReference type="AlphaFoldDB" id="A0A7J6JZS6"/>
<dbReference type="SUPFAM" id="SSF50044">
    <property type="entry name" value="SH3-domain"/>
    <property type="match status" value="1"/>
</dbReference>
<gene>
    <name evidence="1" type="ORF">TGRH88_039450</name>
</gene>
<comment type="caution">
    <text evidence="1">The sequence shown here is derived from an EMBL/GenBank/DDBJ whole genome shotgun (WGS) entry which is preliminary data.</text>
</comment>
<dbReference type="EMBL" id="JAAUHK010000195">
    <property type="protein sequence ID" value="KAF4640020.1"/>
    <property type="molecule type" value="Genomic_DNA"/>
</dbReference>
<protein>
    <submittedName>
        <fullName evidence="1">Uncharacterized protein</fullName>
    </submittedName>
</protein>
<evidence type="ECO:0000313" key="2">
    <source>
        <dbReference type="Proteomes" id="UP000557509"/>
    </source>
</evidence>
<dbReference type="VEuPathDB" id="ToxoDB:TGME49_215165"/>